<gene>
    <name evidence="3" type="ORF">D1164_02025</name>
</gene>
<feature type="domain" description="Peptidoglycan beta-N-acetylmuramidase NamZ C-terminal" evidence="2">
    <location>
        <begin position="249"/>
        <end position="387"/>
    </location>
</feature>
<keyword evidence="4" id="KW-1185">Reference proteome</keyword>
<sequence>MHMFKIIGLLTVVVLYLSCDGENTGKIKTGAEQPEKYLPTLQDKKIGVVVNHTSMKGDIHLIDYLLQQKVDVQMIFAPEHGFRGDASAGEKIEDGVDSKTGIPVISLYGATKKPTPEHLSDLDLLIFDIQDVGCRFYTYISTLHLVMEACAENGKPLWVFDRPNPNGDYVAGPVLEPKYRSFVGMHPIPIVHGCTIGELAQMINGEQWFGSSKKCDLSVIPVANYTHKTKYSVPIPPSPNLSTDLAVKLYPSLCFFEATSVSVGRGTDFPFQVLGGPKPELGDFSFTPRSIPGAAVNPLNKGKVCYGVDLRKLEKVPSFTLKFFLDFYHQYENEKDFLTKENWFNQLAGTDKLIEQIRQGQSENDIVESWQPKLEQYKQIRKKYLLYPDFD</sequence>
<dbReference type="Proteomes" id="UP000266441">
    <property type="component" value="Unassembled WGS sequence"/>
</dbReference>
<protein>
    <submittedName>
        <fullName evidence="3">DUF1343 domain-containing protein</fullName>
    </submittedName>
</protein>
<dbReference type="InterPro" id="IPR048502">
    <property type="entry name" value="NamZ_N"/>
</dbReference>
<evidence type="ECO:0000313" key="4">
    <source>
        <dbReference type="Proteomes" id="UP000266441"/>
    </source>
</evidence>
<organism evidence="3 4">
    <name type="scientific">Mariniphaga sediminis</name>
    <dbReference type="NCBI Taxonomy" id="1628158"/>
    <lineage>
        <taxon>Bacteria</taxon>
        <taxon>Pseudomonadati</taxon>
        <taxon>Bacteroidota</taxon>
        <taxon>Bacteroidia</taxon>
        <taxon>Marinilabiliales</taxon>
        <taxon>Prolixibacteraceae</taxon>
        <taxon>Mariniphaga</taxon>
    </lineage>
</organism>
<dbReference type="OrthoDB" id="9801061at2"/>
<dbReference type="GO" id="GO:0033922">
    <property type="term" value="F:peptidoglycan beta-N-acetylmuramidase activity"/>
    <property type="evidence" value="ECO:0007669"/>
    <property type="project" value="InterPro"/>
</dbReference>
<dbReference type="Gene3D" id="3.90.1150.140">
    <property type="match status" value="1"/>
</dbReference>
<name>A0A399D5Q6_9BACT</name>
<dbReference type="Gene3D" id="3.40.50.12170">
    <property type="entry name" value="Uncharacterised protein PF07075, DUF1343"/>
    <property type="match status" value="1"/>
</dbReference>
<accession>A0A399D5Q6</accession>
<reference evidence="3 4" key="1">
    <citation type="journal article" date="2015" name="Int. J. Syst. Evol. Microbiol.">
        <title>Mariniphaga sediminis sp. nov., isolated from coastal sediment.</title>
        <authorList>
            <person name="Wang F.Q."/>
            <person name="Shen Q.Y."/>
            <person name="Chen G.J."/>
            <person name="Du Z.J."/>
        </authorList>
    </citation>
    <scope>NUCLEOTIDE SEQUENCE [LARGE SCALE GENOMIC DNA]</scope>
    <source>
        <strain evidence="3 4">SY21</strain>
    </source>
</reference>
<dbReference type="Pfam" id="PF20732">
    <property type="entry name" value="NamZ_C"/>
    <property type="match status" value="1"/>
</dbReference>
<dbReference type="AlphaFoldDB" id="A0A399D5Q6"/>
<feature type="domain" description="Peptidoglycan beta-N-acetylmuramidase NamZ N-terminal" evidence="1">
    <location>
        <begin position="46"/>
        <end position="243"/>
    </location>
</feature>
<dbReference type="PIRSF" id="PIRSF016719">
    <property type="entry name" value="UCP016719"/>
    <property type="match status" value="1"/>
</dbReference>
<dbReference type="EMBL" id="QWET01000001">
    <property type="protein sequence ID" value="RIH67225.1"/>
    <property type="molecule type" value="Genomic_DNA"/>
</dbReference>
<dbReference type="Pfam" id="PF07075">
    <property type="entry name" value="NamZ_N"/>
    <property type="match status" value="1"/>
</dbReference>
<comment type="caution">
    <text evidence="3">The sequence shown here is derived from an EMBL/GenBank/DDBJ whole genome shotgun (WGS) entry which is preliminary data.</text>
</comment>
<proteinExistence type="predicted"/>
<dbReference type="InterPro" id="IPR008302">
    <property type="entry name" value="NamZ"/>
</dbReference>
<evidence type="ECO:0000259" key="1">
    <source>
        <dbReference type="Pfam" id="PF07075"/>
    </source>
</evidence>
<evidence type="ECO:0000313" key="3">
    <source>
        <dbReference type="EMBL" id="RIH67225.1"/>
    </source>
</evidence>
<dbReference type="InterPro" id="IPR048503">
    <property type="entry name" value="NamZ_C"/>
</dbReference>
<dbReference type="PANTHER" id="PTHR42915">
    <property type="entry name" value="HYPOTHETICAL 460 KDA PROTEIN IN FEUA-SIGW INTERGENIC REGION [PRECURSOR]"/>
    <property type="match status" value="1"/>
</dbReference>
<evidence type="ECO:0000259" key="2">
    <source>
        <dbReference type="Pfam" id="PF20732"/>
    </source>
</evidence>
<dbReference type="PANTHER" id="PTHR42915:SF1">
    <property type="entry name" value="PEPTIDOGLYCAN BETA-N-ACETYLMURAMIDASE NAMZ"/>
    <property type="match status" value="1"/>
</dbReference>